<feature type="modified residue" description="4-aspartylphosphate" evidence="3 5">
    <location>
        <position position="56"/>
    </location>
</feature>
<evidence type="ECO:0000256" key="1">
    <source>
        <dbReference type="ARBA" id="ARBA00022801"/>
    </source>
</evidence>
<keyword evidence="1 3" id="KW-0378">Hydrolase</keyword>
<evidence type="ECO:0000256" key="2">
    <source>
        <dbReference type="ARBA" id="ARBA00048267"/>
    </source>
</evidence>
<dbReference type="NCBIfam" id="NF001965">
    <property type="entry name" value="PRK00742.1"/>
    <property type="match status" value="1"/>
</dbReference>
<accession>A0ABU6KC48</accession>
<gene>
    <name evidence="3" type="primary">cheB</name>
    <name evidence="8" type="ORF">QGM71_04085</name>
</gene>
<dbReference type="InterPro" id="IPR011006">
    <property type="entry name" value="CheY-like_superfamily"/>
</dbReference>
<comment type="catalytic activity">
    <reaction evidence="2 3">
        <text>[protein]-L-glutamate 5-O-methyl ester + H2O = L-glutamyl-[protein] + methanol + H(+)</text>
        <dbReference type="Rhea" id="RHEA:23236"/>
        <dbReference type="Rhea" id="RHEA-COMP:10208"/>
        <dbReference type="Rhea" id="RHEA-COMP:10311"/>
        <dbReference type="ChEBI" id="CHEBI:15377"/>
        <dbReference type="ChEBI" id="CHEBI:15378"/>
        <dbReference type="ChEBI" id="CHEBI:17790"/>
        <dbReference type="ChEBI" id="CHEBI:29973"/>
        <dbReference type="ChEBI" id="CHEBI:82795"/>
        <dbReference type="EC" id="3.1.1.61"/>
    </reaction>
</comment>
<comment type="PTM">
    <text evidence="3">Phosphorylated by CheA. Phosphorylation of the N-terminal regulatory domain activates the methylesterase activity.</text>
</comment>
<protein>
    <recommendedName>
        <fullName evidence="3">Protein-glutamate methylesterase/protein-glutamine glutaminase</fullName>
        <ecNumber evidence="3">3.1.1.61</ecNumber>
        <ecNumber evidence="3">3.5.1.44</ecNumber>
    </recommendedName>
</protein>
<keyword evidence="3" id="KW-0963">Cytoplasm</keyword>
<comment type="caution">
    <text evidence="8">The sequence shown here is derived from an EMBL/GenBank/DDBJ whole genome shotgun (WGS) entry which is preliminary data.</text>
</comment>
<evidence type="ECO:0000256" key="4">
    <source>
        <dbReference type="PROSITE-ProRule" id="PRU00050"/>
    </source>
</evidence>
<comment type="function">
    <text evidence="3">Involved in chemotaxis. Part of a chemotaxis signal transduction system that modulates chemotaxis in response to various stimuli. Catalyzes the demethylation of specific methylglutamate residues introduced into the chemoreceptors (methyl-accepting chemotaxis proteins or MCP) by CheR. Also mediates the irreversible deamidation of specific glutamine residues to glutamic acid.</text>
</comment>
<evidence type="ECO:0000259" key="7">
    <source>
        <dbReference type="PROSITE" id="PS50122"/>
    </source>
</evidence>
<dbReference type="EC" id="3.5.1.44" evidence="3"/>
<feature type="active site" evidence="3 4">
    <location>
        <position position="290"/>
    </location>
</feature>
<evidence type="ECO:0000256" key="5">
    <source>
        <dbReference type="PROSITE-ProRule" id="PRU00169"/>
    </source>
</evidence>
<dbReference type="EMBL" id="JARZFX010000001">
    <property type="protein sequence ID" value="MEC5422673.1"/>
    <property type="molecule type" value="Genomic_DNA"/>
</dbReference>
<proteinExistence type="inferred from homology"/>
<feature type="domain" description="CheB-type methylesterase" evidence="7">
    <location>
        <begin position="155"/>
        <end position="350"/>
    </location>
</feature>
<dbReference type="Gene3D" id="3.40.50.2300">
    <property type="match status" value="1"/>
</dbReference>
<dbReference type="GO" id="GO:0008984">
    <property type="term" value="F:protein-glutamate methylesterase activity"/>
    <property type="evidence" value="ECO:0007669"/>
    <property type="project" value="UniProtKB-EC"/>
</dbReference>
<comment type="similarity">
    <text evidence="3">Belongs to the CheB family.</text>
</comment>
<dbReference type="Proteomes" id="UP001335737">
    <property type="component" value="Unassembled WGS sequence"/>
</dbReference>
<feature type="active site" evidence="3 4">
    <location>
        <position position="167"/>
    </location>
</feature>
<dbReference type="InterPro" id="IPR001789">
    <property type="entry name" value="Sig_transdc_resp-reg_receiver"/>
</dbReference>
<dbReference type="Gene3D" id="3.40.50.180">
    <property type="entry name" value="Methylesterase CheB, C-terminal domain"/>
    <property type="match status" value="1"/>
</dbReference>
<comment type="catalytic activity">
    <reaction evidence="3">
        <text>L-glutaminyl-[protein] + H2O = L-glutamyl-[protein] + NH4(+)</text>
        <dbReference type="Rhea" id="RHEA:16441"/>
        <dbReference type="Rhea" id="RHEA-COMP:10207"/>
        <dbReference type="Rhea" id="RHEA-COMP:10208"/>
        <dbReference type="ChEBI" id="CHEBI:15377"/>
        <dbReference type="ChEBI" id="CHEBI:28938"/>
        <dbReference type="ChEBI" id="CHEBI:29973"/>
        <dbReference type="ChEBI" id="CHEBI:30011"/>
        <dbReference type="EC" id="3.5.1.44"/>
    </reaction>
</comment>
<keyword evidence="3 5" id="KW-0597">Phosphoprotein</keyword>
<feature type="active site" evidence="3 4">
    <location>
        <position position="194"/>
    </location>
</feature>
<dbReference type="SUPFAM" id="SSF52738">
    <property type="entry name" value="Methylesterase CheB, C-terminal domain"/>
    <property type="match status" value="1"/>
</dbReference>
<evidence type="ECO:0000313" key="8">
    <source>
        <dbReference type="EMBL" id="MEC5422673.1"/>
    </source>
</evidence>
<dbReference type="Pfam" id="PF00072">
    <property type="entry name" value="Response_reg"/>
    <property type="match status" value="1"/>
</dbReference>
<dbReference type="CDD" id="cd16432">
    <property type="entry name" value="CheB_Rec"/>
    <property type="match status" value="1"/>
</dbReference>
<dbReference type="InterPro" id="IPR035909">
    <property type="entry name" value="CheB_C"/>
</dbReference>
<keyword evidence="9" id="KW-1185">Reference proteome</keyword>
<name>A0ABU6KC48_9BACI</name>
<dbReference type="SUPFAM" id="SSF52172">
    <property type="entry name" value="CheY-like"/>
    <property type="match status" value="1"/>
</dbReference>
<comment type="domain">
    <text evidence="3">Contains a C-terminal catalytic domain, and an N-terminal region which modulates catalytic activity.</text>
</comment>
<organism evidence="8 9">
    <name type="scientific">Virgibacillus tibetensis</name>
    <dbReference type="NCBI Taxonomy" id="3042313"/>
    <lineage>
        <taxon>Bacteria</taxon>
        <taxon>Bacillati</taxon>
        <taxon>Bacillota</taxon>
        <taxon>Bacilli</taxon>
        <taxon>Bacillales</taxon>
        <taxon>Bacillaceae</taxon>
        <taxon>Virgibacillus</taxon>
    </lineage>
</organism>
<sequence length="353" mass="38049">MQPIRVIVIDDSAFMRKVISDILESDNRIEVIATARNGEDGLKKIKNLHPDVVTLDVHMPIKDGLTALREIMRDNPVPVIMLSSVTEEGAAKTVEAISNGAVDFIMKPSGSISLNIATIKDEIIDKVIIASKVILTETAEIVSIHKTALKQTASNLYNKTIIVVGTSTGGPRALQRLLTDLPSNLLAPILIVQHMPPGFTKSLADRLNSLSNVYVKEAVQGEIIKDNTAYIAPGNYHMKAKRVGTGLAIELTKEDLLNGHRPAVDMLFESAATIQKVNKIAVILTGMGSDGAKGIKRMKELDPGTVVIAEAEESAIVYGMPKAAVNTNCVNHVVPINNVGKMVINLMNRTEGN</sequence>
<dbReference type="Pfam" id="PF01339">
    <property type="entry name" value="CheB_methylest"/>
    <property type="match status" value="1"/>
</dbReference>
<dbReference type="HAMAP" id="MF_00099">
    <property type="entry name" value="CheB_chemtxs"/>
    <property type="match status" value="1"/>
</dbReference>
<dbReference type="PANTHER" id="PTHR42872">
    <property type="entry name" value="PROTEIN-GLUTAMATE METHYLESTERASE/PROTEIN-GLUTAMINE GLUTAMINASE"/>
    <property type="match status" value="1"/>
</dbReference>
<dbReference type="CDD" id="cd17541">
    <property type="entry name" value="REC_CheB-like"/>
    <property type="match status" value="1"/>
</dbReference>
<dbReference type="PIRSF" id="PIRSF000876">
    <property type="entry name" value="RR_chemtxs_CheB"/>
    <property type="match status" value="1"/>
</dbReference>
<dbReference type="PROSITE" id="PS50122">
    <property type="entry name" value="CHEB"/>
    <property type="match status" value="1"/>
</dbReference>
<dbReference type="SMART" id="SM00448">
    <property type="entry name" value="REC"/>
    <property type="match status" value="1"/>
</dbReference>
<feature type="domain" description="Response regulatory" evidence="6">
    <location>
        <begin position="5"/>
        <end position="122"/>
    </location>
</feature>
<dbReference type="PROSITE" id="PS50110">
    <property type="entry name" value="RESPONSE_REGULATORY"/>
    <property type="match status" value="1"/>
</dbReference>
<evidence type="ECO:0000259" key="6">
    <source>
        <dbReference type="PROSITE" id="PS50110"/>
    </source>
</evidence>
<evidence type="ECO:0000313" key="9">
    <source>
        <dbReference type="Proteomes" id="UP001335737"/>
    </source>
</evidence>
<dbReference type="InterPro" id="IPR008248">
    <property type="entry name" value="CheB-like"/>
</dbReference>
<reference evidence="8 9" key="1">
    <citation type="journal article" date="2024" name="Int. J. Syst. Evol. Microbiol.">
        <title>Virgibacillus tibetensis sp. nov., isolated from salt lake on the Tibetan Plateau of China.</title>
        <authorList>
            <person name="Phurbu D."/>
            <person name="Liu Z.-X."/>
            <person name="Wang R."/>
            <person name="Zheng Y.-Y."/>
            <person name="Liu H.-C."/>
            <person name="Zhou Y.-G."/>
            <person name="Yu Y.-J."/>
            <person name="Li A.-H."/>
        </authorList>
    </citation>
    <scope>NUCLEOTIDE SEQUENCE [LARGE SCALE GENOMIC DNA]</scope>
    <source>
        <strain evidence="8 9">C22-A2</strain>
    </source>
</reference>
<keyword evidence="3 4" id="KW-0145">Chemotaxis</keyword>
<dbReference type="InterPro" id="IPR000673">
    <property type="entry name" value="Sig_transdc_resp-reg_Me-estase"/>
</dbReference>
<evidence type="ECO:0000256" key="3">
    <source>
        <dbReference type="HAMAP-Rule" id="MF_00099"/>
    </source>
</evidence>
<dbReference type="PANTHER" id="PTHR42872:SF3">
    <property type="entry name" value="PROTEIN-GLUTAMATE METHYLESTERASE_PROTEIN-GLUTAMINE GLUTAMINASE 1"/>
    <property type="match status" value="1"/>
</dbReference>
<comment type="subcellular location">
    <subcellularLocation>
        <location evidence="3">Cytoplasm</location>
    </subcellularLocation>
</comment>
<dbReference type="RefSeq" id="WP_327606227.1">
    <property type="nucleotide sequence ID" value="NZ_JARZFX010000001.1"/>
</dbReference>
<dbReference type="EC" id="3.1.1.61" evidence="3"/>